<sequence>MARPVRPQRLRLARPSGRKERLTAAFLLGLALFFPPFLAVASKDHTVAGIPLLYLWLFGGWAALIAVMALVVEFSGDDGSA</sequence>
<dbReference type="OrthoDB" id="8117496at2"/>
<dbReference type="RefSeq" id="WP_068501073.1">
    <property type="nucleotide sequence ID" value="NZ_LWQU01000142.1"/>
</dbReference>
<dbReference type="STRING" id="1437059.A6A05_12845"/>
<gene>
    <name evidence="2" type="ORF">A6A05_12845</name>
</gene>
<keyword evidence="1" id="KW-1133">Transmembrane helix</keyword>
<dbReference type="AlphaFoldDB" id="A0A178MPF5"/>
<keyword evidence="3" id="KW-1185">Reference proteome</keyword>
<keyword evidence="1" id="KW-0472">Membrane</keyword>
<dbReference type="EMBL" id="LWQU01000142">
    <property type="protein sequence ID" value="OAN49907.1"/>
    <property type="molecule type" value="Genomic_DNA"/>
</dbReference>
<keyword evidence="1" id="KW-0812">Transmembrane</keyword>
<name>A0A178MPF5_9PROT</name>
<organism evidence="2 3">
    <name type="scientific">Magnetospirillum moscoviense</name>
    <dbReference type="NCBI Taxonomy" id="1437059"/>
    <lineage>
        <taxon>Bacteria</taxon>
        <taxon>Pseudomonadati</taxon>
        <taxon>Pseudomonadota</taxon>
        <taxon>Alphaproteobacteria</taxon>
        <taxon>Rhodospirillales</taxon>
        <taxon>Rhodospirillaceae</taxon>
        <taxon>Magnetospirillum</taxon>
    </lineage>
</organism>
<accession>A0A178MPF5</accession>
<evidence type="ECO:0008006" key="4">
    <source>
        <dbReference type="Google" id="ProtNLM"/>
    </source>
</evidence>
<evidence type="ECO:0000313" key="3">
    <source>
        <dbReference type="Proteomes" id="UP000078543"/>
    </source>
</evidence>
<reference evidence="2 3" key="1">
    <citation type="submission" date="2016-04" db="EMBL/GenBank/DDBJ databases">
        <title>Draft genome sequence of freshwater magnetotactic bacteria Magnetospirillum marisnigri SP-1 and Magnetospirillum moscoviense BB-1.</title>
        <authorList>
            <person name="Koziaeva V."/>
            <person name="Dziuba M.V."/>
            <person name="Ivanov T.M."/>
            <person name="Kuznetsov B."/>
            <person name="Grouzdev D.S."/>
        </authorList>
    </citation>
    <scope>NUCLEOTIDE SEQUENCE [LARGE SCALE GENOMIC DNA]</scope>
    <source>
        <strain evidence="2 3">BB-1</strain>
    </source>
</reference>
<evidence type="ECO:0000256" key="1">
    <source>
        <dbReference type="SAM" id="Phobius"/>
    </source>
</evidence>
<feature type="transmembrane region" description="Helical" evidence="1">
    <location>
        <begin position="51"/>
        <end position="72"/>
    </location>
</feature>
<proteinExistence type="predicted"/>
<dbReference type="Proteomes" id="UP000078543">
    <property type="component" value="Unassembled WGS sequence"/>
</dbReference>
<evidence type="ECO:0000313" key="2">
    <source>
        <dbReference type="EMBL" id="OAN49907.1"/>
    </source>
</evidence>
<comment type="caution">
    <text evidence="2">The sequence shown here is derived from an EMBL/GenBank/DDBJ whole genome shotgun (WGS) entry which is preliminary data.</text>
</comment>
<protein>
    <recommendedName>
        <fullName evidence="4">DUF3311 domain-containing protein</fullName>
    </recommendedName>
</protein>